<name>A0A9J6GYS0_HAELO</name>
<proteinExistence type="predicted"/>
<feature type="compositionally biased region" description="Low complexity" evidence="1">
    <location>
        <begin position="45"/>
        <end position="59"/>
    </location>
</feature>
<dbReference type="VEuPathDB" id="VectorBase:HLOH_043761"/>
<accession>A0A9J6GYS0</accession>
<gene>
    <name evidence="2" type="ORF">HPB48_005756</name>
</gene>
<dbReference type="EMBL" id="JABSTR010000010">
    <property type="protein sequence ID" value="KAH9379524.1"/>
    <property type="molecule type" value="Genomic_DNA"/>
</dbReference>
<evidence type="ECO:0000313" key="2">
    <source>
        <dbReference type="EMBL" id="KAH9379524.1"/>
    </source>
</evidence>
<feature type="compositionally biased region" description="Polar residues" evidence="1">
    <location>
        <begin position="64"/>
        <end position="76"/>
    </location>
</feature>
<dbReference type="Proteomes" id="UP000821853">
    <property type="component" value="Chromosome 8"/>
</dbReference>
<sequence>MDVAAAKKWRKRYLDKGESFFVALSTAYGRKKREHHCAPMTPAESLVDSSDSTQQSDVSPVLAQRTSDTGAESSSAAVELDLQGEENVCDPTIPNPSPGDLDERVENESGDEASASWAADEEEDGERAVLDEAELLATDFAYLGEDTLPGSTTTKAEAVAMIMAFVITHNLTWVALGDRRRLVNALFGFKGISRSQYLFRKLWASKTVSIGKNFFTARFAQLFWIRCLELPA</sequence>
<dbReference type="OrthoDB" id="8194903at2759"/>
<comment type="caution">
    <text evidence="2">The sequence shown here is derived from an EMBL/GenBank/DDBJ whole genome shotgun (WGS) entry which is preliminary data.</text>
</comment>
<reference evidence="2 3" key="1">
    <citation type="journal article" date="2020" name="Cell">
        <title>Large-Scale Comparative Analyses of Tick Genomes Elucidate Their Genetic Diversity and Vector Capacities.</title>
        <authorList>
            <consortium name="Tick Genome and Microbiome Consortium (TIGMIC)"/>
            <person name="Jia N."/>
            <person name="Wang J."/>
            <person name="Shi W."/>
            <person name="Du L."/>
            <person name="Sun Y."/>
            <person name="Zhan W."/>
            <person name="Jiang J.F."/>
            <person name="Wang Q."/>
            <person name="Zhang B."/>
            <person name="Ji P."/>
            <person name="Bell-Sakyi L."/>
            <person name="Cui X.M."/>
            <person name="Yuan T.T."/>
            <person name="Jiang B.G."/>
            <person name="Yang W.F."/>
            <person name="Lam T.T."/>
            <person name="Chang Q.C."/>
            <person name="Ding S.J."/>
            <person name="Wang X.J."/>
            <person name="Zhu J.G."/>
            <person name="Ruan X.D."/>
            <person name="Zhao L."/>
            <person name="Wei J.T."/>
            <person name="Ye R.Z."/>
            <person name="Que T.C."/>
            <person name="Du C.H."/>
            <person name="Zhou Y.H."/>
            <person name="Cheng J.X."/>
            <person name="Dai P.F."/>
            <person name="Guo W.B."/>
            <person name="Han X.H."/>
            <person name="Huang E.J."/>
            <person name="Li L.F."/>
            <person name="Wei W."/>
            <person name="Gao Y.C."/>
            <person name="Liu J.Z."/>
            <person name="Shao H.Z."/>
            <person name="Wang X."/>
            <person name="Wang C.C."/>
            <person name="Yang T.C."/>
            <person name="Huo Q.B."/>
            <person name="Li W."/>
            <person name="Chen H.Y."/>
            <person name="Chen S.E."/>
            <person name="Zhou L.G."/>
            <person name="Ni X.B."/>
            <person name="Tian J.H."/>
            <person name="Sheng Y."/>
            <person name="Liu T."/>
            <person name="Pan Y.S."/>
            <person name="Xia L.Y."/>
            <person name="Li J."/>
            <person name="Zhao F."/>
            <person name="Cao W.C."/>
        </authorList>
    </citation>
    <scope>NUCLEOTIDE SEQUENCE [LARGE SCALE GENOMIC DNA]</scope>
    <source>
        <strain evidence="2">HaeL-2018</strain>
    </source>
</reference>
<evidence type="ECO:0000256" key="1">
    <source>
        <dbReference type="SAM" id="MobiDB-lite"/>
    </source>
</evidence>
<organism evidence="2 3">
    <name type="scientific">Haemaphysalis longicornis</name>
    <name type="common">Bush tick</name>
    <dbReference type="NCBI Taxonomy" id="44386"/>
    <lineage>
        <taxon>Eukaryota</taxon>
        <taxon>Metazoa</taxon>
        <taxon>Ecdysozoa</taxon>
        <taxon>Arthropoda</taxon>
        <taxon>Chelicerata</taxon>
        <taxon>Arachnida</taxon>
        <taxon>Acari</taxon>
        <taxon>Parasitiformes</taxon>
        <taxon>Ixodida</taxon>
        <taxon>Ixodoidea</taxon>
        <taxon>Ixodidae</taxon>
        <taxon>Haemaphysalinae</taxon>
        <taxon>Haemaphysalis</taxon>
    </lineage>
</organism>
<protein>
    <submittedName>
        <fullName evidence="2">Uncharacterized protein</fullName>
    </submittedName>
</protein>
<evidence type="ECO:0000313" key="3">
    <source>
        <dbReference type="Proteomes" id="UP000821853"/>
    </source>
</evidence>
<keyword evidence="3" id="KW-1185">Reference proteome</keyword>
<feature type="region of interest" description="Disordered" evidence="1">
    <location>
        <begin position="30"/>
        <end position="124"/>
    </location>
</feature>
<dbReference type="AlphaFoldDB" id="A0A9J6GYS0"/>